<evidence type="ECO:0000313" key="3">
    <source>
        <dbReference type="Proteomes" id="UP000609323"/>
    </source>
</evidence>
<feature type="transmembrane region" description="Helical" evidence="1">
    <location>
        <begin position="313"/>
        <end position="334"/>
    </location>
</feature>
<evidence type="ECO:0000256" key="1">
    <source>
        <dbReference type="SAM" id="Phobius"/>
    </source>
</evidence>
<comment type="caution">
    <text evidence="2">The sequence shown here is derived from an EMBL/GenBank/DDBJ whole genome shotgun (WGS) entry which is preliminary data.</text>
</comment>
<proteinExistence type="predicted"/>
<feature type="transmembrane region" description="Helical" evidence="1">
    <location>
        <begin position="270"/>
        <end position="287"/>
    </location>
</feature>
<feature type="transmembrane region" description="Helical" evidence="1">
    <location>
        <begin position="160"/>
        <end position="183"/>
    </location>
</feature>
<keyword evidence="3" id="KW-1185">Reference proteome</keyword>
<feature type="transmembrane region" description="Helical" evidence="1">
    <location>
        <begin position="12"/>
        <end position="31"/>
    </location>
</feature>
<name>A0ABQ1G1A4_9BACL</name>
<feature type="transmembrane region" description="Helical" evidence="1">
    <location>
        <begin position="228"/>
        <end position="250"/>
    </location>
</feature>
<feature type="transmembrane region" description="Helical" evidence="1">
    <location>
        <begin position="59"/>
        <end position="78"/>
    </location>
</feature>
<keyword evidence="1" id="KW-0812">Transmembrane</keyword>
<feature type="transmembrane region" description="Helical" evidence="1">
    <location>
        <begin position="437"/>
        <end position="455"/>
    </location>
</feature>
<feature type="transmembrane region" description="Helical" evidence="1">
    <location>
        <begin position="190"/>
        <end position="208"/>
    </location>
</feature>
<dbReference type="RefSeq" id="WP_094094932.1">
    <property type="nucleotide sequence ID" value="NZ_BMHF01000005.1"/>
</dbReference>
<gene>
    <name evidence="2" type="ORF">GCM10010917_18420</name>
</gene>
<sequence>MKDWKANFNEGFSWKWIVIIIVLFPYEALLVRELSQMARFYGVEFNQWDFIIQSFNNHILIYYFLLPVGLMYSCYLLLREWDYLVLLRVKGYNQWMTYTLVKFTRSFLWFEILWGIIVLLVARGTPFEGTWSSYAMEDRIPGNYSIVLQETGLHPLYASLLQGLLLGLFFMAVHVSMASFYVWFPRPLGLSILAVVYFIGALVSFRIIPPWMAWLKMENLMILSSAVYVFPSWVFPFVILVGIIVCLYLIVWLSKLRFKIFAWIKETKAYWTYFLLCLVGLLSSAAGQTDSLDSIWDYFYGQFFGLSKDGFSLTLYLFYCLVFFGAVYLFQYQLNEFTNGLMYYQVLRYRSYYRWFIKLLFRNTVFLSLMLVFLALLVLLIGLAKGLALEARIPSLPAVSLNQLVYQYFVNGLLQLLNYWLIVFIVHWIWNKNSSNLATLGILVGTGMINSAQFLPVGLNSLGFLSGDHKDLFMTSLKLLLGITIELSIVAFLFSSKKIIHEGES</sequence>
<feature type="transmembrane region" description="Helical" evidence="1">
    <location>
        <begin position="404"/>
        <end position="430"/>
    </location>
</feature>
<organism evidence="2 3">
    <name type="scientific">Paenibacillus physcomitrellae</name>
    <dbReference type="NCBI Taxonomy" id="1619311"/>
    <lineage>
        <taxon>Bacteria</taxon>
        <taxon>Bacillati</taxon>
        <taxon>Bacillota</taxon>
        <taxon>Bacilli</taxon>
        <taxon>Bacillales</taxon>
        <taxon>Paenibacillaceae</taxon>
        <taxon>Paenibacillus</taxon>
    </lineage>
</organism>
<keyword evidence="1" id="KW-0472">Membrane</keyword>
<keyword evidence="1" id="KW-1133">Transmembrane helix</keyword>
<accession>A0ABQ1G1A4</accession>
<evidence type="ECO:0008006" key="4">
    <source>
        <dbReference type="Google" id="ProtNLM"/>
    </source>
</evidence>
<dbReference type="EMBL" id="BMHF01000005">
    <property type="protein sequence ID" value="GGA33547.1"/>
    <property type="molecule type" value="Genomic_DNA"/>
</dbReference>
<protein>
    <recommendedName>
        <fullName evidence="4">Permease</fullName>
    </recommendedName>
</protein>
<feature type="transmembrane region" description="Helical" evidence="1">
    <location>
        <begin position="355"/>
        <end position="384"/>
    </location>
</feature>
<feature type="transmembrane region" description="Helical" evidence="1">
    <location>
        <begin position="475"/>
        <end position="494"/>
    </location>
</feature>
<dbReference type="Proteomes" id="UP000609323">
    <property type="component" value="Unassembled WGS sequence"/>
</dbReference>
<feature type="transmembrane region" description="Helical" evidence="1">
    <location>
        <begin position="99"/>
        <end position="122"/>
    </location>
</feature>
<evidence type="ECO:0000313" key="2">
    <source>
        <dbReference type="EMBL" id="GGA33547.1"/>
    </source>
</evidence>
<reference evidence="3" key="1">
    <citation type="journal article" date="2019" name="Int. J. Syst. Evol. Microbiol.">
        <title>The Global Catalogue of Microorganisms (GCM) 10K type strain sequencing project: providing services to taxonomists for standard genome sequencing and annotation.</title>
        <authorList>
            <consortium name="The Broad Institute Genomics Platform"/>
            <consortium name="The Broad Institute Genome Sequencing Center for Infectious Disease"/>
            <person name="Wu L."/>
            <person name="Ma J."/>
        </authorList>
    </citation>
    <scope>NUCLEOTIDE SEQUENCE [LARGE SCALE GENOMIC DNA]</scope>
    <source>
        <strain evidence="3">CGMCC 1.15044</strain>
    </source>
</reference>